<feature type="compositionally biased region" description="Basic and acidic residues" evidence="1">
    <location>
        <begin position="55"/>
        <end position="65"/>
    </location>
</feature>
<evidence type="ECO:0000256" key="1">
    <source>
        <dbReference type="SAM" id="MobiDB-lite"/>
    </source>
</evidence>
<keyword evidence="3" id="KW-1185">Reference proteome</keyword>
<dbReference type="STRING" id="1314773.A0A3N2PZE6"/>
<dbReference type="GeneID" id="39575262"/>
<evidence type="ECO:0000313" key="3">
    <source>
        <dbReference type="Proteomes" id="UP000272025"/>
    </source>
</evidence>
<accession>A0A3N2PZE6</accession>
<protein>
    <submittedName>
        <fullName evidence="2">Uncharacterized protein</fullName>
    </submittedName>
</protein>
<dbReference type="EMBL" id="ML119053">
    <property type="protein sequence ID" value="ROT39884.1"/>
    <property type="molecule type" value="Genomic_DNA"/>
</dbReference>
<name>A0A3N2PZE6_SODAK</name>
<dbReference type="RefSeq" id="XP_028467690.1">
    <property type="nucleotide sequence ID" value="XM_028606784.1"/>
</dbReference>
<feature type="region of interest" description="Disordered" evidence="1">
    <location>
        <begin position="181"/>
        <end position="209"/>
    </location>
</feature>
<feature type="region of interest" description="Disordered" evidence="1">
    <location>
        <begin position="15"/>
        <end position="71"/>
    </location>
</feature>
<dbReference type="OrthoDB" id="3363286at2759"/>
<dbReference type="AlphaFoldDB" id="A0A3N2PZE6"/>
<organism evidence="2 3">
    <name type="scientific">Sodiomyces alkalinus (strain CBS 110278 / VKM F-3762 / F11)</name>
    <name type="common">Alkaliphilic filamentous fungus</name>
    <dbReference type="NCBI Taxonomy" id="1314773"/>
    <lineage>
        <taxon>Eukaryota</taxon>
        <taxon>Fungi</taxon>
        <taxon>Dikarya</taxon>
        <taxon>Ascomycota</taxon>
        <taxon>Pezizomycotina</taxon>
        <taxon>Sordariomycetes</taxon>
        <taxon>Hypocreomycetidae</taxon>
        <taxon>Glomerellales</taxon>
        <taxon>Plectosphaerellaceae</taxon>
        <taxon>Sodiomyces</taxon>
    </lineage>
</organism>
<proteinExistence type="predicted"/>
<sequence>MPRYFLQEFDVVANPATGDPWWIPGDLTEPTSHEDPSETGAQTERDRPSPSPVERNVEVSPREQNHAVSKAPRGYAIARMDALKLIGASRQESTLGGQHIAMIVRRSNLKRSGIIPRLVWRRDMHLVVLENMRRQVVQQLEYFAGLCSSDERSYLTPCSSWDAINRDLIHRGCVLWRSQSDETQDATTTGGSAAGGKGPRDDGSPDQLATLDIPDAKYEKKLPVYNLDRLLGEDHLAILLKTPLFRHNPLLVLGRRRTIPLQLLLWKLQGYLAEYD</sequence>
<dbReference type="Proteomes" id="UP000272025">
    <property type="component" value="Unassembled WGS sequence"/>
</dbReference>
<gene>
    <name evidence="2" type="ORF">SODALDRAFT_140603</name>
</gene>
<evidence type="ECO:0000313" key="2">
    <source>
        <dbReference type="EMBL" id="ROT39884.1"/>
    </source>
</evidence>
<reference evidence="2 3" key="1">
    <citation type="journal article" date="2018" name="Mol. Ecol.">
        <title>The obligate alkalophilic soda-lake fungus Sodiomyces alkalinus has shifted to a protein diet.</title>
        <authorList>
            <person name="Grum-Grzhimaylo A.A."/>
            <person name="Falkoski D.L."/>
            <person name="van den Heuvel J."/>
            <person name="Valero-Jimenez C.A."/>
            <person name="Min B."/>
            <person name="Choi I.G."/>
            <person name="Lipzen A."/>
            <person name="Daum C.G."/>
            <person name="Aanen D.K."/>
            <person name="Tsang A."/>
            <person name="Henrissat B."/>
            <person name="Bilanenko E.N."/>
            <person name="de Vries R.P."/>
            <person name="van Kan J.A.L."/>
            <person name="Grigoriev I.V."/>
            <person name="Debets A.J.M."/>
        </authorList>
    </citation>
    <scope>NUCLEOTIDE SEQUENCE [LARGE SCALE GENOMIC DNA]</scope>
    <source>
        <strain evidence="2 3">F11</strain>
    </source>
</reference>